<reference evidence="1 2" key="1">
    <citation type="submission" date="2019-02" db="EMBL/GenBank/DDBJ databases">
        <title>Deep-cultivation of Planctomycetes and their phenomic and genomic characterization uncovers novel biology.</title>
        <authorList>
            <person name="Wiegand S."/>
            <person name="Jogler M."/>
            <person name="Boedeker C."/>
            <person name="Pinto D."/>
            <person name="Vollmers J."/>
            <person name="Rivas-Marin E."/>
            <person name="Kohn T."/>
            <person name="Peeters S.H."/>
            <person name="Heuer A."/>
            <person name="Rast P."/>
            <person name="Oberbeckmann S."/>
            <person name="Bunk B."/>
            <person name="Jeske O."/>
            <person name="Meyerdierks A."/>
            <person name="Storesund J.E."/>
            <person name="Kallscheuer N."/>
            <person name="Luecker S."/>
            <person name="Lage O.M."/>
            <person name="Pohl T."/>
            <person name="Merkel B.J."/>
            <person name="Hornburger P."/>
            <person name="Mueller R.-W."/>
            <person name="Bruemmer F."/>
            <person name="Labrenz M."/>
            <person name="Spormann A.M."/>
            <person name="Op Den Camp H."/>
            <person name="Overmann J."/>
            <person name="Amann R."/>
            <person name="Jetten M.S.M."/>
            <person name="Mascher T."/>
            <person name="Medema M.H."/>
            <person name="Devos D.P."/>
            <person name="Kaster A.-K."/>
            <person name="Ovreas L."/>
            <person name="Rohde M."/>
            <person name="Galperin M.Y."/>
            <person name="Jogler C."/>
        </authorList>
    </citation>
    <scope>NUCLEOTIDE SEQUENCE [LARGE SCALE GENOMIC DNA]</scope>
    <source>
        <strain evidence="1 2">Poly51</strain>
    </source>
</reference>
<dbReference type="RefSeq" id="WP_146462637.1">
    <property type="nucleotide sequence ID" value="NZ_SJPW01000022.1"/>
</dbReference>
<accession>A0A5C6E4Y6</accession>
<evidence type="ECO:0000313" key="1">
    <source>
        <dbReference type="EMBL" id="TWU43564.1"/>
    </source>
</evidence>
<organism evidence="1 2">
    <name type="scientific">Rubripirellula tenax</name>
    <dbReference type="NCBI Taxonomy" id="2528015"/>
    <lineage>
        <taxon>Bacteria</taxon>
        <taxon>Pseudomonadati</taxon>
        <taxon>Planctomycetota</taxon>
        <taxon>Planctomycetia</taxon>
        <taxon>Pirellulales</taxon>
        <taxon>Pirellulaceae</taxon>
        <taxon>Rubripirellula</taxon>
    </lineage>
</organism>
<sequence length="85" mass="9133">MENVVVGSANDNSEHNQEMRAAWTQEIANGGSRRLNRRVANAKAEGRTDDQALQQSFVQANTRNIGGVSPITAAISGPGELTFYS</sequence>
<dbReference type="AlphaFoldDB" id="A0A5C6E4Y6"/>
<gene>
    <name evidence="1" type="ORF">Poly51_63420</name>
</gene>
<evidence type="ECO:0000313" key="2">
    <source>
        <dbReference type="Proteomes" id="UP000318288"/>
    </source>
</evidence>
<comment type="caution">
    <text evidence="1">The sequence shown here is derived from an EMBL/GenBank/DDBJ whole genome shotgun (WGS) entry which is preliminary data.</text>
</comment>
<dbReference type="Proteomes" id="UP000318288">
    <property type="component" value="Unassembled WGS sequence"/>
</dbReference>
<keyword evidence="2" id="KW-1185">Reference proteome</keyword>
<name>A0A5C6E4Y6_9BACT</name>
<dbReference type="EMBL" id="SJPW01000022">
    <property type="protein sequence ID" value="TWU43564.1"/>
    <property type="molecule type" value="Genomic_DNA"/>
</dbReference>
<protein>
    <submittedName>
        <fullName evidence="1">Uncharacterized protein</fullName>
    </submittedName>
</protein>
<proteinExistence type="predicted"/>